<dbReference type="AlphaFoldDB" id="A0A6M3KH09"/>
<feature type="compositionally biased region" description="Basic and acidic residues" evidence="1">
    <location>
        <begin position="300"/>
        <end position="321"/>
    </location>
</feature>
<proteinExistence type="predicted"/>
<organism evidence="2">
    <name type="scientific">viral metagenome</name>
    <dbReference type="NCBI Taxonomy" id="1070528"/>
    <lineage>
        <taxon>unclassified sequences</taxon>
        <taxon>metagenomes</taxon>
        <taxon>organismal metagenomes</taxon>
    </lineage>
</organism>
<gene>
    <name evidence="2" type="ORF">MM415A00623_0031</name>
</gene>
<dbReference type="GO" id="GO:0003677">
    <property type="term" value="F:DNA binding"/>
    <property type="evidence" value="ECO:0007669"/>
    <property type="project" value="InterPro"/>
</dbReference>
<evidence type="ECO:0000256" key="1">
    <source>
        <dbReference type="SAM" id="MobiDB-lite"/>
    </source>
</evidence>
<dbReference type="GO" id="GO:0006259">
    <property type="term" value="P:DNA metabolic process"/>
    <property type="evidence" value="ECO:0007669"/>
    <property type="project" value="InterPro"/>
</dbReference>
<reference evidence="2" key="1">
    <citation type="submission" date="2020-03" db="EMBL/GenBank/DDBJ databases">
        <title>The deep terrestrial virosphere.</title>
        <authorList>
            <person name="Holmfeldt K."/>
            <person name="Nilsson E."/>
            <person name="Simone D."/>
            <person name="Lopez-Fernandez M."/>
            <person name="Wu X."/>
            <person name="de Brujin I."/>
            <person name="Lundin D."/>
            <person name="Andersson A."/>
            <person name="Bertilsson S."/>
            <person name="Dopson M."/>
        </authorList>
    </citation>
    <scope>NUCLEOTIDE SEQUENCE</scope>
    <source>
        <strain evidence="2">MM415A00623</strain>
    </source>
</reference>
<dbReference type="InterPro" id="IPR018330">
    <property type="entry name" value="RecT_fam"/>
</dbReference>
<dbReference type="Pfam" id="PF03837">
    <property type="entry name" value="RecT"/>
    <property type="match status" value="1"/>
</dbReference>
<accession>A0A6M3KH09</accession>
<sequence length="382" mass="43100">MPIYESDTITRDNLLALRKYNRCKECGGRLDVFLDRDKHLAFLACADYLRTHHEGIEREASRYETQGMQALTIKARRDILNKEFGEKTTSALAKYQGVTTLTKEDATTIINTIWPKAKEASPAEVYKAVMICYQYGLNPLMRHLFLVPFWNDDEKHYDYTCIMGIGSNRLIAARKHKWTFLDDTPRKGTKAEETKHFGEVSTERIRAVAKMRDIGTGAEVTAWGEWPTTKKDKKGGVVANEPKGVDKGNSMINMACLHAERKGLDMLSPADMPPSDIPVADEHFINGQYEVLPDEPPEAEPAKAKQEPPIEKTEADSEKQDVNLTELTFKNAGEMKAACLKHFKLQGSQVDKESSMYDLSDPGQRHKAWLEISAVYGKAPEK</sequence>
<feature type="region of interest" description="Disordered" evidence="1">
    <location>
        <begin position="293"/>
        <end position="321"/>
    </location>
</feature>
<evidence type="ECO:0000313" key="2">
    <source>
        <dbReference type="EMBL" id="QJA80911.1"/>
    </source>
</evidence>
<dbReference type="EMBL" id="MT142440">
    <property type="protein sequence ID" value="QJA80911.1"/>
    <property type="molecule type" value="Genomic_DNA"/>
</dbReference>
<protein>
    <submittedName>
        <fullName evidence="2">Putative DNA recombination protein</fullName>
    </submittedName>
</protein>
<name>A0A6M3KH09_9ZZZZ</name>